<evidence type="ECO:0000256" key="3">
    <source>
        <dbReference type="SAM" id="SignalP"/>
    </source>
</evidence>
<dbReference type="EMBL" id="LXJU01000021">
    <property type="protein sequence ID" value="OGE49403.1"/>
    <property type="molecule type" value="Genomic_DNA"/>
</dbReference>
<protein>
    <submittedName>
        <fullName evidence="4">Uncharacterized protein</fullName>
    </submittedName>
</protein>
<feature type="compositionally biased region" description="Basic residues" evidence="1">
    <location>
        <begin position="243"/>
        <end position="252"/>
    </location>
</feature>
<evidence type="ECO:0000256" key="2">
    <source>
        <dbReference type="SAM" id="Phobius"/>
    </source>
</evidence>
<feature type="transmembrane region" description="Helical" evidence="2">
    <location>
        <begin position="265"/>
        <end position="290"/>
    </location>
</feature>
<feature type="chain" id="PRO_5012227172" evidence="3">
    <location>
        <begin position="16"/>
        <end position="335"/>
    </location>
</feature>
<organism evidence="4 5">
    <name type="scientific">Penicillium arizonense</name>
    <dbReference type="NCBI Taxonomy" id="1835702"/>
    <lineage>
        <taxon>Eukaryota</taxon>
        <taxon>Fungi</taxon>
        <taxon>Dikarya</taxon>
        <taxon>Ascomycota</taxon>
        <taxon>Pezizomycotina</taxon>
        <taxon>Eurotiomycetes</taxon>
        <taxon>Eurotiomycetidae</taxon>
        <taxon>Eurotiales</taxon>
        <taxon>Aspergillaceae</taxon>
        <taxon>Penicillium</taxon>
    </lineage>
</organism>
<keyword evidence="2" id="KW-0472">Membrane</keyword>
<reference evidence="4 5" key="1">
    <citation type="journal article" date="2016" name="Sci. Rep.">
        <title>Penicillium arizonense, a new, genome sequenced fungal species, reveals a high chemical diversity in secreted metabolites.</title>
        <authorList>
            <person name="Grijseels S."/>
            <person name="Nielsen J.C."/>
            <person name="Randelovic M."/>
            <person name="Nielsen J."/>
            <person name="Nielsen K.F."/>
            <person name="Workman M."/>
            <person name="Frisvad J.C."/>
        </authorList>
    </citation>
    <scope>NUCLEOTIDE SEQUENCE [LARGE SCALE GENOMIC DNA]</scope>
    <source>
        <strain evidence="4 5">CBS 141311</strain>
    </source>
</reference>
<keyword evidence="2" id="KW-0812">Transmembrane</keyword>
<evidence type="ECO:0000313" key="5">
    <source>
        <dbReference type="Proteomes" id="UP000177622"/>
    </source>
</evidence>
<dbReference type="GeneID" id="34579914"/>
<keyword evidence="2" id="KW-1133">Transmembrane helix</keyword>
<evidence type="ECO:0000256" key="1">
    <source>
        <dbReference type="SAM" id="MobiDB-lite"/>
    </source>
</evidence>
<feature type="region of interest" description="Disordered" evidence="1">
    <location>
        <begin position="210"/>
        <end position="252"/>
    </location>
</feature>
<dbReference type="PANTHER" id="PTHR40622:SF1">
    <property type="match status" value="1"/>
</dbReference>
<dbReference type="STRING" id="1835702.A0A1F5L859"/>
<comment type="caution">
    <text evidence="4">The sequence shown here is derived from an EMBL/GenBank/DDBJ whole genome shotgun (WGS) entry which is preliminary data.</text>
</comment>
<feature type="compositionally biased region" description="Low complexity" evidence="1">
    <location>
        <begin position="214"/>
        <end position="225"/>
    </location>
</feature>
<feature type="compositionally biased region" description="Polar residues" evidence="1">
    <location>
        <begin position="186"/>
        <end position="200"/>
    </location>
</feature>
<dbReference type="PANTHER" id="PTHR40622">
    <property type="match status" value="1"/>
</dbReference>
<proteinExistence type="predicted"/>
<dbReference type="AlphaFoldDB" id="A0A1F5L859"/>
<keyword evidence="5" id="KW-1185">Reference proteome</keyword>
<name>A0A1F5L859_PENAI</name>
<feature type="region of interest" description="Disordered" evidence="1">
    <location>
        <begin position="186"/>
        <end position="205"/>
    </location>
</feature>
<feature type="signal peptide" evidence="3">
    <location>
        <begin position="1"/>
        <end position="15"/>
    </location>
</feature>
<accession>A0A1F5L859</accession>
<dbReference type="Proteomes" id="UP000177622">
    <property type="component" value="Unassembled WGS sequence"/>
</dbReference>
<gene>
    <name evidence="4" type="ORF">PENARI_c021G03705</name>
</gene>
<dbReference type="RefSeq" id="XP_022484854.1">
    <property type="nucleotide sequence ID" value="XM_022635180.1"/>
</dbReference>
<sequence>MRLPWLALCLAVASATSIKSHQLRLPFVPSPDDIETGVKSLLSIDWSIKDGNLYANNDQVYPPSTTMQLTAPLYQASHPTQSDKSVELTYTIHSRPLPANNVGSVAGIVRVRIELHDLHGNLVSPDATVVDLVSYQDGSHQITRVRVRPARGGYQADHFAQKSRPWVVKYWKTHVGSFFDAKTSTSIAENDSQPTESQSTDSEDHIEIKDASADSDSNSNTESESPFSISSFWAAPTQPHDRSGHRHPHHHHRPKNAFMRIVRPIILPAVLGAVAGLAACLLGFFIGSLLMSFSARVGWRTSPRYSQDVSLEEGTHSEKSPMVPRIHLTVPESDV</sequence>
<dbReference type="OrthoDB" id="4367799at2759"/>
<keyword evidence="3" id="KW-0732">Signal</keyword>
<evidence type="ECO:0000313" key="4">
    <source>
        <dbReference type="EMBL" id="OGE49403.1"/>
    </source>
</evidence>